<dbReference type="GO" id="GO:0004042">
    <property type="term" value="F:L-glutamate N-acetyltransferase activity"/>
    <property type="evidence" value="ECO:0007669"/>
    <property type="project" value="InterPro"/>
</dbReference>
<dbReference type="Gene3D" id="3.40.630.30">
    <property type="match status" value="1"/>
</dbReference>
<gene>
    <name evidence="18" type="ORF">BLGHR1_11942</name>
</gene>
<evidence type="ECO:0000256" key="12">
    <source>
        <dbReference type="ARBA" id="ARBA00030346"/>
    </source>
</evidence>
<dbReference type="Proteomes" id="UP000275772">
    <property type="component" value="Unassembled WGS sequence"/>
</dbReference>
<feature type="compositionally biased region" description="Polar residues" evidence="16">
    <location>
        <begin position="512"/>
        <end position="523"/>
    </location>
</feature>
<feature type="domain" description="N-acetyltransferase" evidence="17">
    <location>
        <begin position="550"/>
        <end position="715"/>
    </location>
</feature>
<evidence type="ECO:0000256" key="8">
    <source>
        <dbReference type="ARBA" id="ARBA00022679"/>
    </source>
</evidence>
<keyword evidence="9" id="KW-0809">Transit peptide</keyword>
<dbReference type="UniPathway" id="UPA00068">
    <property type="reaction ID" value="UER00106"/>
</dbReference>
<evidence type="ECO:0000256" key="9">
    <source>
        <dbReference type="ARBA" id="ARBA00022946"/>
    </source>
</evidence>
<evidence type="ECO:0000256" key="5">
    <source>
        <dbReference type="ARBA" id="ARBA00012697"/>
    </source>
</evidence>
<comment type="pathway">
    <text evidence="3 15">Amino-acid biosynthesis; L-arginine biosynthesis; N(2)-acetyl-L-ornithine from L-glutamate: step 1/4.</text>
</comment>
<evidence type="ECO:0000256" key="16">
    <source>
        <dbReference type="SAM" id="MobiDB-lite"/>
    </source>
</evidence>
<comment type="catalytic activity">
    <reaction evidence="14 15">
        <text>L-glutamate + acetyl-CoA = N-acetyl-L-glutamate + CoA + H(+)</text>
        <dbReference type="Rhea" id="RHEA:24292"/>
        <dbReference type="ChEBI" id="CHEBI:15378"/>
        <dbReference type="ChEBI" id="CHEBI:29985"/>
        <dbReference type="ChEBI" id="CHEBI:44337"/>
        <dbReference type="ChEBI" id="CHEBI:57287"/>
        <dbReference type="ChEBI" id="CHEBI:57288"/>
        <dbReference type="EC" id="2.3.1.1"/>
    </reaction>
</comment>
<dbReference type="AlphaFoldDB" id="A0A383UNN0"/>
<proteinExistence type="inferred from homology"/>
<evidence type="ECO:0000256" key="2">
    <source>
        <dbReference type="ARBA" id="ARBA00004173"/>
    </source>
</evidence>
<evidence type="ECO:0000256" key="15">
    <source>
        <dbReference type="PIRNR" id="PIRNR007892"/>
    </source>
</evidence>
<dbReference type="FunFam" id="3.40.630.30:FF:000049">
    <property type="entry name" value="Amino-acid acetyltransferase, mitochondrial"/>
    <property type="match status" value="1"/>
</dbReference>
<dbReference type="EMBL" id="UNSH01000036">
    <property type="protein sequence ID" value="SZF01185.1"/>
    <property type="molecule type" value="Genomic_DNA"/>
</dbReference>
<dbReference type="VEuPathDB" id="FungiDB:BLGHR1_11942"/>
<evidence type="ECO:0000259" key="17">
    <source>
        <dbReference type="PROSITE" id="PS51731"/>
    </source>
</evidence>
<evidence type="ECO:0000256" key="4">
    <source>
        <dbReference type="ARBA" id="ARBA00008694"/>
    </source>
</evidence>
<sequence>MKLRDIVCNIGTHGANSNAKLWKNTPNLTATAFKYFSKNHSSKKEIKSHMSKESTTELMEVKAKKQQIQNGSRALEKDFIVSVLSASVTKRETKSYLQRFLPAGGKDKSFFLSETQNQKRHKFSLNMSQTPNAVKQSPKFEYQPALSIDVEKSTELHVALVKIRAIHTACDDVLDGIGKTLSQLSRLGLTSIVALDFNGENGPPSSRERRKTDQILFEIEHANRLISAFDKIGETKARLIDNIISIGENQSNGIGAKVEFPDLLMAPIKRGIIPVILPIGYTNTTHTALTTPASDIILALTKLLLRTSTKSMTEADSMALKNGKYNLRVDTSIDRLIILDPLGGIPASNVSGGYHVFLNMEQEFDSARKNLLNGLNVSKQKINLNAKTAAFKLFETDHSSPFTESHEREFELTKPSITVTQNMETPKFNPENLIHIENLSLARAVLSKLPPSSSALLTSLDDAANSAKNMVLQPAQVGTRRQLNPLIHNLLTDKPIFSSTLPASRRGKLSPCTRSTSKLGNTTPSTFVKHGMPIVIFPKLSQPTLSLSCGQPKPSLINPEIDLDRLIHLIEDSFGRTLDVPSYLSRINSCLAGVIIAGSYEGCAILTWETPPGIDQSDVSRKVPYIDKFAVLKRSQGVGGVADLIFKAIVRDCLPSGVAWRSRSENMVNKWYFERSRGSWRLPDTGWTMFWTTPEVTSDKQIFLDYEAVCRGIPSSWSK</sequence>
<name>A0A383UNN0_BLUHO</name>
<reference evidence="18 19" key="1">
    <citation type="submission" date="2017-11" db="EMBL/GenBank/DDBJ databases">
        <authorList>
            <person name="Kracher B."/>
        </authorList>
    </citation>
    <scope>NUCLEOTIDE SEQUENCE [LARGE SCALE GENOMIC DNA]</scope>
    <source>
        <strain evidence="18 19">RACE1</strain>
    </source>
</reference>
<evidence type="ECO:0000313" key="18">
    <source>
        <dbReference type="EMBL" id="SZF01185.1"/>
    </source>
</evidence>
<evidence type="ECO:0000256" key="7">
    <source>
        <dbReference type="ARBA" id="ARBA00022605"/>
    </source>
</evidence>
<accession>A0A383UNN0</accession>
<evidence type="ECO:0000313" key="19">
    <source>
        <dbReference type="Proteomes" id="UP000275772"/>
    </source>
</evidence>
<evidence type="ECO:0000256" key="10">
    <source>
        <dbReference type="ARBA" id="ARBA00023128"/>
    </source>
</evidence>
<evidence type="ECO:0000256" key="3">
    <source>
        <dbReference type="ARBA" id="ARBA00004925"/>
    </source>
</evidence>
<dbReference type="InterPro" id="IPR006855">
    <property type="entry name" value="Vertebrate-like_GNAT_dom"/>
</dbReference>
<feature type="region of interest" description="Disordered" evidence="16">
    <location>
        <begin position="502"/>
        <end position="523"/>
    </location>
</feature>
<organism evidence="18 19">
    <name type="scientific">Blumeria hordei</name>
    <name type="common">Barley powdery mildew</name>
    <name type="synonym">Blumeria graminis f. sp. hordei</name>
    <dbReference type="NCBI Taxonomy" id="2867405"/>
    <lineage>
        <taxon>Eukaryota</taxon>
        <taxon>Fungi</taxon>
        <taxon>Dikarya</taxon>
        <taxon>Ascomycota</taxon>
        <taxon>Pezizomycotina</taxon>
        <taxon>Leotiomycetes</taxon>
        <taxon>Erysiphales</taxon>
        <taxon>Erysiphaceae</taxon>
        <taxon>Blumeria</taxon>
    </lineage>
</organism>
<evidence type="ECO:0000256" key="6">
    <source>
        <dbReference type="ARBA" id="ARBA00018802"/>
    </source>
</evidence>
<evidence type="ECO:0000256" key="11">
    <source>
        <dbReference type="ARBA" id="ARBA00023315"/>
    </source>
</evidence>
<evidence type="ECO:0000256" key="14">
    <source>
        <dbReference type="ARBA" id="ARBA00048372"/>
    </source>
</evidence>
<keyword evidence="8 15" id="KW-0808">Transferase</keyword>
<keyword evidence="11 15" id="KW-0012">Acyltransferase</keyword>
<keyword evidence="7 15" id="KW-0028">Amino-acid biosynthesis</keyword>
<dbReference type="GO" id="GO:0005759">
    <property type="term" value="C:mitochondrial matrix"/>
    <property type="evidence" value="ECO:0007669"/>
    <property type="project" value="TreeGrafter"/>
</dbReference>
<dbReference type="InterPro" id="IPR011190">
    <property type="entry name" value="GlcNAc_Synth_fun"/>
</dbReference>
<dbReference type="PANTHER" id="PTHR23342:SF4">
    <property type="entry name" value="AMINO-ACID ACETYLTRANSFERASE, MITOCHONDRIAL"/>
    <property type="match status" value="1"/>
</dbReference>
<comment type="subcellular location">
    <subcellularLocation>
        <location evidence="2 15">Mitochondrion</location>
    </subcellularLocation>
</comment>
<protein>
    <recommendedName>
        <fullName evidence="6 15">Amino-acid acetyltransferase, mitochondrial</fullName>
        <ecNumber evidence="5 15">2.3.1.1</ecNumber>
    </recommendedName>
    <alternativeName>
        <fullName evidence="12 15">Glutamate N-acetyltransferase</fullName>
    </alternativeName>
    <alternativeName>
        <fullName evidence="13 15">N-acetylglutamate synthase</fullName>
    </alternativeName>
</protein>
<dbReference type="Pfam" id="PF04768">
    <property type="entry name" value="NAT"/>
    <property type="match status" value="1"/>
</dbReference>
<evidence type="ECO:0000256" key="1">
    <source>
        <dbReference type="ARBA" id="ARBA00002294"/>
    </source>
</evidence>
<dbReference type="EC" id="2.3.1.1" evidence="5 15"/>
<dbReference type="GO" id="GO:0006526">
    <property type="term" value="P:L-arginine biosynthetic process"/>
    <property type="evidence" value="ECO:0007669"/>
    <property type="project" value="UniProtKB-UniPathway"/>
</dbReference>
<comment type="function">
    <text evidence="1 15">N-acetylglutamate synthase involved in arginine biosynthesis.</text>
</comment>
<dbReference type="PANTHER" id="PTHR23342">
    <property type="entry name" value="N-ACETYLGLUTAMATE SYNTHASE"/>
    <property type="match status" value="1"/>
</dbReference>
<dbReference type="GO" id="GO:0006592">
    <property type="term" value="P:ornithine biosynthetic process"/>
    <property type="evidence" value="ECO:0007669"/>
    <property type="project" value="TreeGrafter"/>
</dbReference>
<dbReference type="PIRSF" id="PIRSF007892">
    <property type="entry name" value="NAGS_fungal"/>
    <property type="match status" value="1"/>
</dbReference>
<comment type="similarity">
    <text evidence="4 15">Belongs to the acetyltransferase family.</text>
</comment>
<keyword evidence="10 15" id="KW-0496">Mitochondrion</keyword>
<dbReference type="PROSITE" id="PS51731">
    <property type="entry name" value="GNAT_NAGS"/>
    <property type="match status" value="1"/>
</dbReference>
<evidence type="ECO:0000256" key="13">
    <source>
        <dbReference type="ARBA" id="ARBA00033251"/>
    </source>
</evidence>